<keyword evidence="3" id="KW-1185">Reference proteome</keyword>
<dbReference type="CDD" id="cd03024">
    <property type="entry name" value="DsbA_FrnE"/>
    <property type="match status" value="1"/>
</dbReference>
<dbReference type="PANTHER" id="PTHR13887">
    <property type="entry name" value="GLUTATHIONE S-TRANSFERASE KAPPA"/>
    <property type="match status" value="1"/>
</dbReference>
<dbReference type="STRING" id="717606.PaecuDRAFT_4651"/>
<proteinExistence type="predicted"/>
<dbReference type="OrthoDB" id="9799122at2"/>
<dbReference type="SUPFAM" id="SSF52833">
    <property type="entry name" value="Thioredoxin-like"/>
    <property type="match status" value="1"/>
</dbReference>
<accession>E0IG60</accession>
<dbReference type="Proteomes" id="UP000005387">
    <property type="component" value="Unassembled WGS sequence"/>
</dbReference>
<dbReference type="InterPro" id="IPR001853">
    <property type="entry name" value="DSBA-like_thioredoxin_dom"/>
</dbReference>
<dbReference type="Gene3D" id="3.40.30.10">
    <property type="entry name" value="Glutaredoxin"/>
    <property type="match status" value="1"/>
</dbReference>
<gene>
    <name evidence="2" type="ORF">PaecuDRAFT_4651</name>
</gene>
<sequence length="241" mass="26825">MQIEVWSDFACPFCYIGKRRLEAGLEQFEHKNHVDVVYRSFELALDADVHIPHDVHDMLAQKYGMTREKAVEMNANLTEQAAQVGLDFRFDTLVLTNTFDAHRLSHFGGHYGKRSEVTELLLRAYFTDSKHLGDHATLLDIAEEAGLDREEAAEALRSGRFADAVRAEEQEANQLGVRGVPFYVINRKYAVSGAQPPEVFLQALQQAWEDANPIQLVNTGGSAAGVCTDDGCAIDGEPSRD</sequence>
<dbReference type="RefSeq" id="WP_006040631.1">
    <property type="nucleotide sequence ID" value="NZ_AEDD01000015.1"/>
</dbReference>
<protein>
    <submittedName>
        <fullName evidence="2">DSBA oxidoreductase</fullName>
    </submittedName>
</protein>
<dbReference type="GO" id="GO:0016491">
    <property type="term" value="F:oxidoreductase activity"/>
    <property type="evidence" value="ECO:0007669"/>
    <property type="project" value="InterPro"/>
</dbReference>
<evidence type="ECO:0000259" key="1">
    <source>
        <dbReference type="Pfam" id="PF01323"/>
    </source>
</evidence>
<dbReference type="InterPro" id="IPR036249">
    <property type="entry name" value="Thioredoxin-like_sf"/>
</dbReference>
<dbReference type="AlphaFoldDB" id="E0IG60"/>
<feature type="domain" description="DSBA-like thioredoxin" evidence="1">
    <location>
        <begin position="2"/>
        <end position="205"/>
    </location>
</feature>
<evidence type="ECO:0000313" key="3">
    <source>
        <dbReference type="Proteomes" id="UP000005387"/>
    </source>
</evidence>
<organism evidence="2 3">
    <name type="scientific">Paenibacillus curdlanolyticus YK9</name>
    <dbReference type="NCBI Taxonomy" id="717606"/>
    <lineage>
        <taxon>Bacteria</taxon>
        <taxon>Bacillati</taxon>
        <taxon>Bacillota</taxon>
        <taxon>Bacilli</taxon>
        <taxon>Bacillales</taxon>
        <taxon>Paenibacillaceae</taxon>
        <taxon>Paenibacillus</taxon>
    </lineage>
</organism>
<dbReference type="eggNOG" id="COG2761">
    <property type="taxonomic scope" value="Bacteria"/>
</dbReference>
<dbReference type="Pfam" id="PF01323">
    <property type="entry name" value="DSBA"/>
    <property type="match status" value="1"/>
</dbReference>
<dbReference type="PANTHER" id="PTHR13887:SF41">
    <property type="entry name" value="THIOREDOXIN SUPERFAMILY PROTEIN"/>
    <property type="match status" value="1"/>
</dbReference>
<reference evidence="2 3" key="1">
    <citation type="submission" date="2010-07" db="EMBL/GenBank/DDBJ databases">
        <title>The draft genome of Paenibacillus curdlanolyticus YK9.</title>
        <authorList>
            <consortium name="US DOE Joint Genome Institute (JGI-PGF)"/>
            <person name="Lucas S."/>
            <person name="Copeland A."/>
            <person name="Lapidus A."/>
            <person name="Cheng J.-F."/>
            <person name="Bruce D."/>
            <person name="Goodwin L."/>
            <person name="Pitluck S."/>
            <person name="Land M.L."/>
            <person name="Hauser L."/>
            <person name="Chang Y.-J."/>
            <person name="Jeffries C."/>
            <person name="Anderson I.J."/>
            <person name="Johnson E."/>
            <person name="Loganathan U."/>
            <person name="Mulhopadhyay B."/>
            <person name="Kyrpides N."/>
            <person name="Woyke T.J."/>
        </authorList>
    </citation>
    <scope>NUCLEOTIDE SEQUENCE [LARGE SCALE GENOMIC DNA]</scope>
    <source>
        <strain evidence="2 3">YK9</strain>
    </source>
</reference>
<dbReference type="EMBL" id="AEDD01000015">
    <property type="protein sequence ID" value="EFM08640.1"/>
    <property type="molecule type" value="Genomic_DNA"/>
</dbReference>
<name>E0IG60_9BACL</name>
<evidence type="ECO:0000313" key="2">
    <source>
        <dbReference type="EMBL" id="EFM08640.1"/>
    </source>
</evidence>